<dbReference type="GO" id="GO:0004308">
    <property type="term" value="F:exo-alpha-sialidase activity"/>
    <property type="evidence" value="ECO:0007669"/>
    <property type="project" value="UniProtKB-EC"/>
</dbReference>
<feature type="domain" description="Sialidase" evidence="5">
    <location>
        <begin position="34"/>
        <end position="347"/>
    </location>
</feature>
<dbReference type="EC" id="3.2.1.18" evidence="3"/>
<dbReference type="Gene3D" id="2.120.10.10">
    <property type="match status" value="1"/>
</dbReference>
<accession>A0A8J3QRL6</accession>
<feature type="region of interest" description="Disordered" evidence="4">
    <location>
        <begin position="242"/>
        <end position="267"/>
    </location>
</feature>
<dbReference type="PANTHER" id="PTHR10628">
    <property type="entry name" value="SIALIDASE"/>
    <property type="match status" value="1"/>
</dbReference>
<dbReference type="EMBL" id="BONZ01000026">
    <property type="protein sequence ID" value="GIH14542.1"/>
    <property type="molecule type" value="Genomic_DNA"/>
</dbReference>
<dbReference type="RefSeq" id="WP_203918205.1">
    <property type="nucleotide sequence ID" value="NZ_BONZ01000026.1"/>
</dbReference>
<dbReference type="AlphaFoldDB" id="A0A8J3QRL6"/>
<evidence type="ECO:0000256" key="3">
    <source>
        <dbReference type="ARBA" id="ARBA00012733"/>
    </source>
</evidence>
<evidence type="ECO:0000313" key="6">
    <source>
        <dbReference type="EMBL" id="GIH14542.1"/>
    </source>
</evidence>
<sequence length="378" mass="39535">MPANDRYGTSVPYVSGTEGYAAFRIPAVVATPAGTLLAFAEGRRAGPADTGDIDTVVRRSTDGGRTWGPLRVVAAGGGDTIGNPTPVLASTGRVVLLTTGNAGTASEAQILRGEVSAARSRRVQVRYADHDGTAWTPPRDITDAVKLAGWHWYATGPGHAIRLAHGPHAGRLVAAANHSAEADPSREAEADHDREADQPTGARYGGHCLYSDDDGATWHVGYRADEPDGYVNANETAVAQLPDGRLYVNTRNQNGTAPGNRADGYSRDGGQTLVAPLCPRVDLTGPIVQGSLLAPSAPGAPLLYAGPADPAARAAMTLRASRDAGATWRPVRELSRLPAAYSDLVELDADTIGVLYETGSAGPYEAIAFQRVDLRELS</sequence>
<name>A0A8J3QRL6_9ACTN</name>
<organism evidence="6 7">
    <name type="scientific">Rugosimonospora africana</name>
    <dbReference type="NCBI Taxonomy" id="556532"/>
    <lineage>
        <taxon>Bacteria</taxon>
        <taxon>Bacillati</taxon>
        <taxon>Actinomycetota</taxon>
        <taxon>Actinomycetes</taxon>
        <taxon>Micromonosporales</taxon>
        <taxon>Micromonosporaceae</taxon>
        <taxon>Rugosimonospora</taxon>
    </lineage>
</organism>
<proteinExistence type="inferred from homology"/>
<protein>
    <recommendedName>
        <fullName evidence="3">exo-alpha-sialidase</fullName>
        <ecNumber evidence="3">3.2.1.18</ecNumber>
    </recommendedName>
</protein>
<dbReference type="GO" id="GO:0005737">
    <property type="term" value="C:cytoplasm"/>
    <property type="evidence" value="ECO:0007669"/>
    <property type="project" value="TreeGrafter"/>
</dbReference>
<dbReference type="GO" id="GO:0016020">
    <property type="term" value="C:membrane"/>
    <property type="evidence" value="ECO:0007669"/>
    <property type="project" value="TreeGrafter"/>
</dbReference>
<gene>
    <name evidence="6" type="ORF">Raf01_27140</name>
</gene>
<dbReference type="InterPro" id="IPR011040">
    <property type="entry name" value="Sialidase"/>
</dbReference>
<comment type="caution">
    <text evidence="6">The sequence shown here is derived from an EMBL/GenBank/DDBJ whole genome shotgun (WGS) entry which is preliminary data.</text>
</comment>
<dbReference type="InterPro" id="IPR036278">
    <property type="entry name" value="Sialidase_sf"/>
</dbReference>
<comment type="catalytic activity">
    <reaction evidence="1">
        <text>Hydrolysis of alpha-(2-&gt;3)-, alpha-(2-&gt;6)-, alpha-(2-&gt;8)- glycosidic linkages of terminal sialic acid residues in oligosaccharides, glycoproteins, glycolipids, colominic acid and synthetic substrates.</text>
        <dbReference type="EC" id="3.2.1.18"/>
    </reaction>
</comment>
<evidence type="ECO:0000256" key="4">
    <source>
        <dbReference type="SAM" id="MobiDB-lite"/>
    </source>
</evidence>
<reference evidence="6" key="1">
    <citation type="submission" date="2021-01" db="EMBL/GenBank/DDBJ databases">
        <title>Whole genome shotgun sequence of Rugosimonospora africana NBRC 104875.</title>
        <authorList>
            <person name="Komaki H."/>
            <person name="Tamura T."/>
        </authorList>
    </citation>
    <scope>NUCLEOTIDE SEQUENCE</scope>
    <source>
        <strain evidence="6">NBRC 104875</strain>
    </source>
</reference>
<dbReference type="PANTHER" id="PTHR10628:SF30">
    <property type="entry name" value="EXO-ALPHA-SIALIDASE"/>
    <property type="match status" value="1"/>
</dbReference>
<keyword evidence="7" id="KW-1185">Reference proteome</keyword>
<dbReference type="Proteomes" id="UP000642748">
    <property type="component" value="Unassembled WGS sequence"/>
</dbReference>
<dbReference type="Pfam" id="PF13088">
    <property type="entry name" value="BNR_2"/>
    <property type="match status" value="1"/>
</dbReference>
<dbReference type="InterPro" id="IPR026856">
    <property type="entry name" value="Sialidase_fam"/>
</dbReference>
<evidence type="ECO:0000256" key="2">
    <source>
        <dbReference type="ARBA" id="ARBA00009348"/>
    </source>
</evidence>
<dbReference type="CDD" id="cd15482">
    <property type="entry name" value="Sialidase_non-viral"/>
    <property type="match status" value="1"/>
</dbReference>
<feature type="compositionally biased region" description="Basic and acidic residues" evidence="4">
    <location>
        <begin position="180"/>
        <end position="197"/>
    </location>
</feature>
<evidence type="ECO:0000256" key="1">
    <source>
        <dbReference type="ARBA" id="ARBA00000427"/>
    </source>
</evidence>
<dbReference type="GO" id="GO:0006689">
    <property type="term" value="P:ganglioside catabolic process"/>
    <property type="evidence" value="ECO:0007669"/>
    <property type="project" value="TreeGrafter"/>
</dbReference>
<evidence type="ECO:0000259" key="5">
    <source>
        <dbReference type="Pfam" id="PF13088"/>
    </source>
</evidence>
<feature type="region of interest" description="Disordered" evidence="4">
    <location>
        <begin position="174"/>
        <end position="208"/>
    </location>
</feature>
<dbReference type="SUPFAM" id="SSF50939">
    <property type="entry name" value="Sialidases"/>
    <property type="match status" value="1"/>
</dbReference>
<dbReference type="GO" id="GO:0009313">
    <property type="term" value="P:oligosaccharide catabolic process"/>
    <property type="evidence" value="ECO:0007669"/>
    <property type="project" value="TreeGrafter"/>
</dbReference>
<evidence type="ECO:0000313" key="7">
    <source>
        <dbReference type="Proteomes" id="UP000642748"/>
    </source>
</evidence>
<comment type="similarity">
    <text evidence="2">Belongs to the glycosyl hydrolase 33 family.</text>
</comment>